<reference evidence="1" key="2">
    <citation type="submission" date="2025-03" db="EMBL/GenBank/DDBJ databases">
        <authorList>
            <consortium name="ELIXIR-Norway"/>
            <consortium name="Elixir Norway"/>
        </authorList>
    </citation>
    <scope>NUCLEOTIDE SEQUENCE</scope>
</reference>
<reference evidence="1" key="1">
    <citation type="submission" date="2023-05" db="EMBL/GenBank/DDBJ databases">
        <authorList>
            <consortium name="ELIXIR-Norway"/>
        </authorList>
    </citation>
    <scope>NUCLEOTIDE SEQUENCE</scope>
</reference>
<sequence>MTGSRMRRCRCPGCATPAGLGQQGALSRHGSLDHWSRQPEMLLERKNRSPSPAAPSQPAFLLRGSFPHQSSRPQLLATPQDQEEPLCGGLRENFCPEKGQRWDEGPRWPFAALVVGDASPGEAWIRKEAMCWAPEPRRPRGRQLHVTAPALTRGAPAAEGGGDTAAPTGRVLLRALRDPQAQPREQRQVPSWKAPAGPVAAPGLGSLSLSPGVAAAHGDSFASASKAVATPSAWAGILRWSPLRSALSPTKPRGFLFGASWSTPSPPPQHACTLGVQPDPAWSRKGLVSLRSKGAAPSH</sequence>
<proteinExistence type="predicted"/>
<name>A0AC59YX61_RANTA</name>
<evidence type="ECO:0000313" key="2">
    <source>
        <dbReference type="Proteomes" id="UP001162501"/>
    </source>
</evidence>
<organism evidence="1 2">
    <name type="scientific">Rangifer tarandus platyrhynchus</name>
    <name type="common">Svalbard reindeer</name>
    <dbReference type="NCBI Taxonomy" id="3082113"/>
    <lineage>
        <taxon>Eukaryota</taxon>
        <taxon>Metazoa</taxon>
        <taxon>Chordata</taxon>
        <taxon>Craniata</taxon>
        <taxon>Vertebrata</taxon>
        <taxon>Euteleostomi</taxon>
        <taxon>Mammalia</taxon>
        <taxon>Eutheria</taxon>
        <taxon>Laurasiatheria</taxon>
        <taxon>Artiodactyla</taxon>
        <taxon>Ruminantia</taxon>
        <taxon>Pecora</taxon>
        <taxon>Cervidae</taxon>
        <taxon>Odocoileinae</taxon>
        <taxon>Rangifer</taxon>
    </lineage>
</organism>
<protein>
    <submittedName>
        <fullName evidence="1">Uncharacterized protein</fullName>
    </submittedName>
</protein>
<accession>A0AC59YX61</accession>
<evidence type="ECO:0000313" key="1">
    <source>
        <dbReference type="EMBL" id="CAN0051664.1"/>
    </source>
</evidence>
<dbReference type="EMBL" id="OX596105">
    <property type="protein sequence ID" value="CAN0051664.1"/>
    <property type="molecule type" value="Genomic_DNA"/>
</dbReference>
<gene>
    <name evidence="1" type="ORF">MRATA1EN22A_LOCUS11299</name>
</gene>
<dbReference type="Proteomes" id="UP001162501">
    <property type="component" value="Chromosome 21"/>
</dbReference>